<sequence>MPSVRIQRRSFLASAAGAILWPGSLRADGPPPATTPASRRVLPTAVADRCEALLARAVRSPYGFGWNEEVEGIDLNRARPKGRPPEINATLTASAGMLLHLVGETYAAEKFTAASIEAGRGLLAVQTRTGQIRSLGVMGAFGGTKDDAADVPDRRPTCAALATLLSILASQPKQDARLRGPSLKAAYWLSGQQSRAGGWPNLVPPDAAKGQGSRLLVLNQTDHRNAALVTLLGGEVLSGEDARGQWTPERQLHLSFTRAADMLGFCRLSAGLPPVRALWPTMCKLDGDALTRLESVPICVDLLSSRYALEVALAGYLVQQEGRFGEMLKVARDAISTLGRDAQQQWYHRYDTKLQPIVPPRPESPGVFGDPVPTAGPDAPTRTKELFAAIERVTQAGAKRSSDAWNAAMPMNRRLALVVSGFMPDALLTERGASDEAGPDAKAGGILGTIRSAWNEMSAAR</sequence>
<organism evidence="2 3">
    <name type="scientific">Humisphaera borealis</name>
    <dbReference type="NCBI Taxonomy" id="2807512"/>
    <lineage>
        <taxon>Bacteria</taxon>
        <taxon>Pseudomonadati</taxon>
        <taxon>Planctomycetota</taxon>
        <taxon>Phycisphaerae</taxon>
        <taxon>Tepidisphaerales</taxon>
        <taxon>Tepidisphaeraceae</taxon>
        <taxon>Humisphaera</taxon>
    </lineage>
</organism>
<evidence type="ECO:0000313" key="2">
    <source>
        <dbReference type="EMBL" id="QOV88775.1"/>
    </source>
</evidence>
<feature type="chain" id="PRO_5034488214" evidence="1">
    <location>
        <begin position="28"/>
        <end position="461"/>
    </location>
</feature>
<gene>
    <name evidence="2" type="ORF">IPV69_21485</name>
</gene>
<feature type="signal peptide" evidence="1">
    <location>
        <begin position="1"/>
        <end position="27"/>
    </location>
</feature>
<protein>
    <submittedName>
        <fullName evidence="2">Uncharacterized protein</fullName>
    </submittedName>
</protein>
<dbReference type="EMBL" id="CP063458">
    <property type="protein sequence ID" value="QOV88775.1"/>
    <property type="molecule type" value="Genomic_DNA"/>
</dbReference>
<keyword evidence="3" id="KW-1185">Reference proteome</keyword>
<evidence type="ECO:0000256" key="1">
    <source>
        <dbReference type="SAM" id="SignalP"/>
    </source>
</evidence>
<name>A0A7M2WTC4_9BACT</name>
<keyword evidence="1" id="KW-0732">Signal</keyword>
<dbReference type="SUPFAM" id="SSF48239">
    <property type="entry name" value="Terpenoid cyclases/Protein prenyltransferases"/>
    <property type="match status" value="1"/>
</dbReference>
<dbReference type="Proteomes" id="UP000593765">
    <property type="component" value="Chromosome"/>
</dbReference>
<accession>A0A7M2WTC4</accession>
<reference evidence="2 3" key="1">
    <citation type="submission" date="2020-10" db="EMBL/GenBank/DDBJ databases">
        <title>Wide distribution of Phycisphaera-like planctomycetes from WD2101 soil group in peatlands and genome analysis of the first cultivated representative.</title>
        <authorList>
            <person name="Dedysh S.N."/>
            <person name="Beletsky A.V."/>
            <person name="Ivanova A."/>
            <person name="Kulichevskaya I.S."/>
            <person name="Suzina N.E."/>
            <person name="Philippov D.A."/>
            <person name="Rakitin A.L."/>
            <person name="Mardanov A.V."/>
            <person name="Ravin N.V."/>
        </authorList>
    </citation>
    <scope>NUCLEOTIDE SEQUENCE [LARGE SCALE GENOMIC DNA]</scope>
    <source>
        <strain evidence="2 3">M1803</strain>
    </source>
</reference>
<dbReference type="KEGG" id="hbs:IPV69_21485"/>
<proteinExistence type="predicted"/>
<dbReference type="InterPro" id="IPR008930">
    <property type="entry name" value="Terpenoid_cyclase/PrenylTrfase"/>
</dbReference>
<evidence type="ECO:0000313" key="3">
    <source>
        <dbReference type="Proteomes" id="UP000593765"/>
    </source>
</evidence>
<dbReference type="RefSeq" id="WP_206291778.1">
    <property type="nucleotide sequence ID" value="NZ_CP063458.1"/>
</dbReference>
<dbReference type="AlphaFoldDB" id="A0A7M2WTC4"/>